<comment type="function">
    <text evidence="16">E3 ubiquitin-protein ligase. Component of the ribosome quality control complex (RQC), a ribosome-associated complex that mediates ubiquitination and extraction of incompletely synthesized nascent chains for proteasomal degradation.</text>
</comment>
<evidence type="ECO:0000256" key="6">
    <source>
        <dbReference type="ARBA" id="ARBA00017157"/>
    </source>
</evidence>
<keyword evidence="10" id="KW-0677">Repeat</keyword>
<dbReference type="InterPro" id="IPR054478">
    <property type="entry name" value="LTN1_UBC"/>
</dbReference>
<dbReference type="Pfam" id="PF13639">
    <property type="entry name" value="zf-RING_2"/>
    <property type="match status" value="1"/>
</dbReference>
<comment type="similarity">
    <text evidence="4 16">Belongs to the LTN1 family.</text>
</comment>
<proteinExistence type="inferred from homology"/>
<dbReference type="InterPro" id="IPR001841">
    <property type="entry name" value="Znf_RING"/>
</dbReference>
<feature type="compositionally biased region" description="Pro residues" evidence="17">
    <location>
        <begin position="87"/>
        <end position="96"/>
    </location>
</feature>
<dbReference type="GO" id="GO:0072344">
    <property type="term" value="P:rescue of stalled ribosome"/>
    <property type="evidence" value="ECO:0007669"/>
    <property type="project" value="UniProtKB-UniRule"/>
</dbReference>
<feature type="domain" description="RING-type" evidence="18">
    <location>
        <begin position="1944"/>
        <end position="1991"/>
    </location>
</feature>
<dbReference type="GO" id="GO:1990116">
    <property type="term" value="P:ribosome-associated ubiquitin-dependent protein catabolic process"/>
    <property type="evidence" value="ECO:0007669"/>
    <property type="project" value="UniProtKB-UniRule"/>
</dbReference>
<dbReference type="SUPFAM" id="SSF48371">
    <property type="entry name" value="ARM repeat"/>
    <property type="match status" value="1"/>
</dbReference>
<sequence>MAKGGARGKSSASSATRKKQASKAAKKTAFERDDDGNLLHPDLAEAFEKQKQHGLQRGQKKDKSKDKDGKGSGKKDKRDKKKQYIPPSKPPQPLPDPLDSMMLASLLPGDLVVLLRKASKKDVITRCRALEGLLAWVEDALGRPRSQNAAPPAHPEAHDAPQPEESGLTLADKQEALVMMLPCWIHLFPRLALSPARRLRLLTVQIHSLLLQQPQQHSSEHLSSTRAELLESPQYIEPVLGPWAILCHDTDRSIERLGKTAWINSCSYINSTESSDASTSHPPAVRLNLLDHLDTLLGHLRTILLSPSPSFALSMTAAHAPTETAMSRSSSGHAISLATPSHERDAKNRDDANVEEDSAALDKRLVAGALSVLTSIVAEHPSPKPAEVLAELLSSRMVWSCLSPFDLCSPAAASRKSKSASPNAGNTSFGYDAPPVRSRAWTLLRTLQGQLPSAIDDNIAIVQAMAMTAAWQERDLGVQRTMLDAILLLLKARPHLWLDGANARNGRAHTDESDKDSEDEDFYEEDDDEDSRDNKGAGDSEAEGNSDETEEDTASKALQQRRRPPSTSYIAFLQWLQAACGGGPLLGYPAVVVFVSTIPAEVLPYDDLESNSDLLTHLFSALYSRALDNDHSGCRAFFSAFTESVTFLTVRMYRSSGASNVEEQAQQLAHVHLSSALKELVIDPALLVSALDGATGLPDEETRARLQRIKSISGPRIVSDLANQFRGLAGVAPDLVLIRPTLTALQSNIATLAIYVSKASAQQLLQDDKAILRGSLERAITLMTTLLQPSSLPAFSQQLAQAQLSSAVSTIVHELLKGTAGAMTYIATDAAASATVRRFRADLLTELMSLLLRALVDSPDDADAFKLEELDHVASVVVPELTASQSITPSSAASLLAAYLPVCRSLETRASIWTETLASVVELPELGDQVDAMSELLGAAQKFGQQIDLPVPRSDSGVANLFYTMLTCLCDDTNLSDDLRVRIRGVAARVVASPRPFVDEEVGDTMLFTVANASARLRTALITHKPLDREATLERTKSAVVLRDLLECLDAWLQARSGQAAADTLLDRDATADIVTAVSDLALLTAVYADVSIAHSLAEKSAYLWNRILQESDIPTRKRCLQAALSSLKRHLIELRVPVVSLVSAAQSVCQQLAESSALAVLPSESELTAMLVHTARKAPHTALAVFDPLVTAQSGLTHATSVTEVDSDGLSTYARVCIAVFFIFEQDRSAARQRASLLAHIILLAILIEDDLLLGGASRHSLVSSGVEQHRSWLQRAVAVATGLASSLSDSVTENWHNDTVAVLQRGQLIETHTDGLGHVLSTLWQLASREDLGNSSYLARIFSRLLSAAFDFGSANEPGADRWLRLGDAVQDKLPALSRAISFASKKVAATSPIYDRLRNASAANLGSLRPSTSSGKLLQALRRLIALAPALDSDLSLVPQQRAIFLLKNLQTLYGREDLTDELDDEVSTRLAEVFIHLIPVVQDVQGSHFDFIFDIVETNLEFCSLNEVETVAQLHASLRLLETLRDYALRSATLREYWKDRKVISLQLVRDHFLSLSGTSASEVGGDVRHLELATSAPRQACAELIVELIREVPSSSFDLAQTGTSLCRLMVEGPSHEVQVISYRLLSISIKNHVQKLVVEVAIGNKAGQTEDVAAGEGTIEAASKLNAKLPASLLANVVDSLSPQLDLLVEEEAARQTALGYFLSWIAIFDHFESASLSIKSAYVGELEKRGLLSGSLLPTVFALVGLADETRRPFDPSRFVIEEVFLDQIDVSSSLTVLQVLAAHVYLRALIHMPTTVRGWWVDIKDRQLSMQISGFTTRHCSPVIASRELAHLREPAALSKLQDEALTIKILSTNEVIATYVVDEHPMEIGVKIPPDFPLHGVEIRDIQRVGITEAKWRSWLLAVQQLITGQNGLIFDALSLFKRNAEVQFQGLEECAICYSIISPMDRSLPTKPCKTCKNKFHAGCLFKWISTSGASTCPLCRSIL</sequence>
<dbReference type="GO" id="GO:0008270">
    <property type="term" value="F:zinc ion binding"/>
    <property type="evidence" value="ECO:0007669"/>
    <property type="project" value="UniProtKB-KW"/>
</dbReference>
<keyword evidence="13 16" id="KW-0862">Zinc</keyword>
<dbReference type="PROSITE" id="PS50089">
    <property type="entry name" value="ZF_RING_2"/>
    <property type="match status" value="1"/>
</dbReference>
<name>A0A317XUG5_9BASI</name>
<evidence type="ECO:0000256" key="11">
    <source>
        <dbReference type="ARBA" id="ARBA00022771"/>
    </source>
</evidence>
<dbReference type="InterPro" id="IPR039804">
    <property type="entry name" value="RING-CH-C4HC3_LTN1"/>
</dbReference>
<evidence type="ECO:0000256" key="16">
    <source>
        <dbReference type="RuleBase" id="RU367090"/>
    </source>
</evidence>
<evidence type="ECO:0000256" key="5">
    <source>
        <dbReference type="ARBA" id="ARBA00012483"/>
    </source>
</evidence>
<comment type="pathway">
    <text evidence="3 16">Protein modification; protein ubiquitination.</text>
</comment>
<dbReference type="PANTHER" id="PTHR12389">
    <property type="entry name" value="ZINC FINGER PROTEIN 294"/>
    <property type="match status" value="1"/>
</dbReference>
<evidence type="ECO:0000256" key="10">
    <source>
        <dbReference type="ARBA" id="ARBA00022737"/>
    </source>
</evidence>
<dbReference type="InterPro" id="IPR039795">
    <property type="entry name" value="LTN1/Rkr1"/>
</dbReference>
<evidence type="ECO:0000256" key="15">
    <source>
        <dbReference type="PROSITE-ProRule" id="PRU00175"/>
    </source>
</evidence>
<keyword evidence="20" id="KW-1185">Reference proteome</keyword>
<evidence type="ECO:0000256" key="12">
    <source>
        <dbReference type="ARBA" id="ARBA00022786"/>
    </source>
</evidence>
<comment type="function">
    <text evidence="14">E3 ubiquitin-protein ligase component of the ribosome quality control complex (RQC), a ribosome-associated complex that mediates ubiquitination and extraction of incompletely synthesized nascent chains for proteasomal degradation. Mediates ubiquitination of proteins derived from mRNAs lacking stop codons (non-stop proteins) and other translation arrest products induced by poly-lysine sequences and tandem rare codons. Ubiquitination leads to CDC48 recruitment for extraction and degradation of the incomplete translation product. May indirectly play a role in chromatin function and transcription.</text>
</comment>
<evidence type="ECO:0000256" key="4">
    <source>
        <dbReference type="ARBA" id="ARBA00007997"/>
    </source>
</evidence>
<dbReference type="InterPro" id="IPR054476">
    <property type="entry name" value="Ltn1_N"/>
</dbReference>
<dbReference type="GO" id="GO:0005829">
    <property type="term" value="C:cytosol"/>
    <property type="evidence" value="ECO:0007669"/>
    <property type="project" value="UniProtKB-SubCell"/>
</dbReference>
<feature type="region of interest" description="Disordered" evidence="17">
    <location>
        <begin position="144"/>
        <end position="165"/>
    </location>
</feature>
<evidence type="ECO:0000256" key="2">
    <source>
        <dbReference type="ARBA" id="ARBA00004514"/>
    </source>
</evidence>
<feature type="compositionally biased region" description="Polar residues" evidence="17">
    <location>
        <begin position="324"/>
        <end position="333"/>
    </location>
</feature>
<dbReference type="Pfam" id="PF23009">
    <property type="entry name" value="UBC_like"/>
    <property type="match status" value="1"/>
</dbReference>
<evidence type="ECO:0000256" key="7">
    <source>
        <dbReference type="ARBA" id="ARBA00022490"/>
    </source>
</evidence>
<evidence type="ECO:0000256" key="3">
    <source>
        <dbReference type="ARBA" id="ARBA00004906"/>
    </source>
</evidence>
<accession>A0A317XUG5</accession>
<feature type="compositionally biased region" description="Basic residues" evidence="17">
    <location>
        <begin position="16"/>
        <end position="26"/>
    </location>
</feature>
<dbReference type="STRING" id="1882483.A0A317XUG5"/>
<feature type="compositionally biased region" description="Basic and acidic residues" evidence="17">
    <location>
        <begin position="59"/>
        <end position="76"/>
    </location>
</feature>
<dbReference type="GO" id="GO:1990112">
    <property type="term" value="C:RQC complex"/>
    <property type="evidence" value="ECO:0007669"/>
    <property type="project" value="UniProtKB-UniRule"/>
</dbReference>
<feature type="compositionally biased region" description="Acidic residues" evidence="17">
    <location>
        <begin position="513"/>
        <end position="531"/>
    </location>
</feature>
<evidence type="ECO:0000256" key="17">
    <source>
        <dbReference type="SAM" id="MobiDB-lite"/>
    </source>
</evidence>
<dbReference type="SMART" id="SM00744">
    <property type="entry name" value="RINGv"/>
    <property type="match status" value="1"/>
</dbReference>
<dbReference type="Pfam" id="PF22999">
    <property type="entry name" value="LTN1_E3_ligase_6th"/>
    <property type="match status" value="1"/>
</dbReference>
<feature type="compositionally biased region" description="Acidic residues" evidence="17">
    <location>
        <begin position="540"/>
        <end position="552"/>
    </location>
</feature>
<dbReference type="UniPathway" id="UPA00143"/>
<dbReference type="InParanoid" id="A0A317XUG5"/>
<comment type="subcellular location">
    <subcellularLocation>
        <location evidence="2">Cytoplasm</location>
        <location evidence="2">Cytosol</location>
    </subcellularLocation>
</comment>
<dbReference type="PANTHER" id="PTHR12389:SF0">
    <property type="entry name" value="E3 UBIQUITIN-PROTEIN LIGASE LISTERIN"/>
    <property type="match status" value="1"/>
</dbReference>
<feature type="region of interest" description="Disordered" evidence="17">
    <location>
        <begin position="504"/>
        <end position="562"/>
    </location>
</feature>
<dbReference type="EC" id="2.3.2.27" evidence="5 16"/>
<evidence type="ECO:0000313" key="20">
    <source>
        <dbReference type="Proteomes" id="UP000246740"/>
    </source>
</evidence>
<dbReference type="InterPro" id="IPR013083">
    <property type="entry name" value="Znf_RING/FYVE/PHD"/>
</dbReference>
<feature type="region of interest" description="Disordered" evidence="17">
    <location>
        <begin position="1"/>
        <end position="101"/>
    </location>
</feature>
<dbReference type="InterPro" id="IPR016024">
    <property type="entry name" value="ARM-type_fold"/>
</dbReference>
<evidence type="ECO:0000256" key="14">
    <source>
        <dbReference type="ARBA" id="ARBA00055150"/>
    </source>
</evidence>
<comment type="catalytic activity">
    <reaction evidence="1 16">
        <text>S-ubiquitinyl-[E2 ubiquitin-conjugating enzyme]-L-cysteine + [acceptor protein]-L-lysine = [E2 ubiquitin-conjugating enzyme]-L-cysteine + N(6)-ubiquitinyl-[acceptor protein]-L-lysine.</text>
        <dbReference type="EC" id="2.3.2.27"/>
    </reaction>
</comment>
<evidence type="ECO:0000256" key="8">
    <source>
        <dbReference type="ARBA" id="ARBA00022679"/>
    </source>
</evidence>
<evidence type="ECO:0000256" key="1">
    <source>
        <dbReference type="ARBA" id="ARBA00000900"/>
    </source>
</evidence>
<dbReference type="GO" id="GO:0016567">
    <property type="term" value="P:protein ubiquitination"/>
    <property type="evidence" value="ECO:0007669"/>
    <property type="project" value="UniProtKB-UniPathway"/>
</dbReference>
<dbReference type="Gene3D" id="3.30.40.10">
    <property type="entry name" value="Zinc/RING finger domain, C3HC4 (zinc finger)"/>
    <property type="match status" value="1"/>
</dbReference>
<dbReference type="OrthoDB" id="6108at2759"/>
<evidence type="ECO:0000256" key="13">
    <source>
        <dbReference type="ARBA" id="ARBA00022833"/>
    </source>
</evidence>
<keyword evidence="12 16" id="KW-0833">Ubl conjugation pathway</keyword>
<feature type="compositionally biased region" description="Basic and acidic residues" evidence="17">
    <location>
        <begin position="341"/>
        <end position="352"/>
    </location>
</feature>
<comment type="subunit">
    <text evidence="16">Component of the ribosome quality control complex (RQC).</text>
</comment>
<dbReference type="GO" id="GO:0061630">
    <property type="term" value="F:ubiquitin protein ligase activity"/>
    <property type="evidence" value="ECO:0007669"/>
    <property type="project" value="UniProtKB-UniRule"/>
</dbReference>
<dbReference type="FunFam" id="3.30.40.10:FF:000038">
    <property type="entry name" value="E3 ubiquitin-protein ligase listerin"/>
    <property type="match status" value="1"/>
</dbReference>
<dbReference type="GO" id="GO:0043023">
    <property type="term" value="F:ribosomal large subunit binding"/>
    <property type="evidence" value="ECO:0007669"/>
    <property type="project" value="TreeGrafter"/>
</dbReference>
<dbReference type="SUPFAM" id="SSF57850">
    <property type="entry name" value="RING/U-box"/>
    <property type="match status" value="1"/>
</dbReference>
<evidence type="ECO:0000256" key="9">
    <source>
        <dbReference type="ARBA" id="ARBA00022723"/>
    </source>
</evidence>
<gene>
    <name evidence="19" type="ORF">BCV70DRAFT_73946</name>
</gene>
<feature type="region of interest" description="Disordered" evidence="17">
    <location>
        <begin position="323"/>
        <end position="355"/>
    </location>
</feature>
<dbReference type="Pfam" id="PF22958">
    <property type="entry name" value="Ltn1_1st"/>
    <property type="match status" value="1"/>
</dbReference>
<feature type="compositionally biased region" description="Low complexity" evidence="17">
    <location>
        <begin position="1"/>
        <end position="15"/>
    </location>
</feature>
<organism evidence="19 20">
    <name type="scientific">Testicularia cyperi</name>
    <dbReference type="NCBI Taxonomy" id="1882483"/>
    <lineage>
        <taxon>Eukaryota</taxon>
        <taxon>Fungi</taxon>
        <taxon>Dikarya</taxon>
        <taxon>Basidiomycota</taxon>
        <taxon>Ustilaginomycotina</taxon>
        <taxon>Ustilaginomycetes</taxon>
        <taxon>Ustilaginales</taxon>
        <taxon>Anthracoideaceae</taxon>
        <taxon>Testicularia</taxon>
    </lineage>
</organism>
<keyword evidence="8 16" id="KW-0808">Transferase</keyword>
<keyword evidence="9 16" id="KW-0479">Metal-binding</keyword>
<dbReference type="InterPro" id="IPR054477">
    <property type="entry name" value="LTN1_E3_ligase_6th"/>
</dbReference>
<keyword evidence="7" id="KW-0963">Cytoplasm</keyword>
<dbReference type="Proteomes" id="UP000246740">
    <property type="component" value="Unassembled WGS sequence"/>
</dbReference>
<evidence type="ECO:0000313" key="19">
    <source>
        <dbReference type="EMBL" id="PWZ01453.1"/>
    </source>
</evidence>
<dbReference type="EMBL" id="KZ819190">
    <property type="protein sequence ID" value="PWZ01453.1"/>
    <property type="molecule type" value="Genomic_DNA"/>
</dbReference>
<dbReference type="InterPro" id="IPR011016">
    <property type="entry name" value="Znf_RING-CH"/>
</dbReference>
<keyword evidence="11 15" id="KW-0863">Zinc-finger</keyword>
<feature type="compositionally biased region" description="Basic and acidic residues" evidence="17">
    <location>
        <begin position="28"/>
        <end position="51"/>
    </location>
</feature>
<evidence type="ECO:0000259" key="18">
    <source>
        <dbReference type="PROSITE" id="PS50089"/>
    </source>
</evidence>
<protein>
    <recommendedName>
        <fullName evidence="6 16">E3 ubiquitin-protein ligase listerin</fullName>
        <ecNumber evidence="5 16">2.3.2.27</ecNumber>
    </recommendedName>
    <alternativeName>
        <fullName evidence="16">RING-type E3 ubiquitin transferase listerin</fullName>
    </alternativeName>
</protein>
<dbReference type="CDD" id="cd16491">
    <property type="entry name" value="RING-CH-C4HC3_LTN1"/>
    <property type="match status" value="1"/>
</dbReference>
<reference evidence="19 20" key="1">
    <citation type="journal article" date="2018" name="Mol. Biol. Evol.">
        <title>Broad Genomic Sampling Reveals a Smut Pathogenic Ancestry of the Fungal Clade Ustilaginomycotina.</title>
        <authorList>
            <person name="Kijpornyongpan T."/>
            <person name="Mondo S.J."/>
            <person name="Barry K."/>
            <person name="Sandor L."/>
            <person name="Lee J."/>
            <person name="Lipzen A."/>
            <person name="Pangilinan J."/>
            <person name="LaButti K."/>
            <person name="Hainaut M."/>
            <person name="Henrissat B."/>
            <person name="Grigoriev I.V."/>
            <person name="Spatafora J.W."/>
            <person name="Aime M.C."/>
        </authorList>
    </citation>
    <scope>NUCLEOTIDE SEQUENCE [LARGE SCALE GENOMIC DNA]</scope>
    <source>
        <strain evidence="19 20">MCA 3645</strain>
    </source>
</reference>